<name>E7AB17_HELFC</name>
<dbReference type="SMART" id="SM00671">
    <property type="entry name" value="SEL1"/>
    <property type="match status" value="1"/>
</dbReference>
<accession>E7AB17</accession>
<protein>
    <recommendedName>
        <fullName evidence="2">beta-lactamase</fullName>
        <ecNumber evidence="2">3.5.2.6</ecNumber>
    </recommendedName>
</protein>
<evidence type="ECO:0000313" key="6">
    <source>
        <dbReference type="Proteomes" id="UP000007934"/>
    </source>
</evidence>
<dbReference type="InterPro" id="IPR011990">
    <property type="entry name" value="TPR-like_helical_dom_sf"/>
</dbReference>
<organism evidence="5 6">
    <name type="scientific">Helicobacter felis (strain ATCC 49179 / CCUG 28539 / NCTC 12436 / CS1)</name>
    <dbReference type="NCBI Taxonomy" id="936155"/>
    <lineage>
        <taxon>Bacteria</taxon>
        <taxon>Pseudomonadati</taxon>
        <taxon>Campylobacterota</taxon>
        <taxon>Epsilonproteobacteria</taxon>
        <taxon>Campylobacterales</taxon>
        <taxon>Helicobacteraceae</taxon>
        <taxon>Helicobacter</taxon>
    </lineage>
</organism>
<keyword evidence="3" id="KW-1015">Disulfide bond</keyword>
<dbReference type="SUPFAM" id="SSF81901">
    <property type="entry name" value="HCP-like"/>
    <property type="match status" value="1"/>
</dbReference>
<evidence type="ECO:0000256" key="3">
    <source>
        <dbReference type="ARBA" id="ARBA00023157"/>
    </source>
</evidence>
<dbReference type="HOGENOM" id="CLU_2259882_0_0_7"/>
<dbReference type="KEGG" id="hfe:HFELIS_06930"/>
<dbReference type="GeneID" id="36133445"/>
<evidence type="ECO:0000256" key="1">
    <source>
        <dbReference type="ARBA" id="ARBA00001526"/>
    </source>
</evidence>
<comment type="catalytic activity">
    <reaction evidence="1">
        <text>a beta-lactam + H2O = a substituted beta-amino acid</text>
        <dbReference type="Rhea" id="RHEA:20401"/>
        <dbReference type="ChEBI" id="CHEBI:15377"/>
        <dbReference type="ChEBI" id="CHEBI:35627"/>
        <dbReference type="ChEBI" id="CHEBI:140347"/>
        <dbReference type="EC" id="3.5.2.6"/>
    </reaction>
</comment>
<evidence type="ECO:0000313" key="5">
    <source>
        <dbReference type="EMBL" id="CBY82777.1"/>
    </source>
</evidence>
<dbReference type="EMBL" id="FQ670179">
    <property type="protein sequence ID" value="CBY82777.1"/>
    <property type="molecule type" value="Genomic_DNA"/>
</dbReference>
<keyword evidence="6" id="KW-1185">Reference proteome</keyword>
<proteinExistence type="predicted"/>
<dbReference type="GO" id="GO:0008800">
    <property type="term" value="F:beta-lactamase activity"/>
    <property type="evidence" value="ECO:0007669"/>
    <property type="project" value="UniProtKB-EC"/>
</dbReference>
<dbReference type="InterPro" id="IPR006597">
    <property type="entry name" value="Sel1-like"/>
</dbReference>
<dbReference type="Proteomes" id="UP000007934">
    <property type="component" value="Chromosome"/>
</dbReference>
<dbReference type="Gene3D" id="1.25.40.10">
    <property type="entry name" value="Tetratricopeptide repeat domain"/>
    <property type="match status" value="1"/>
</dbReference>
<dbReference type="EC" id="3.5.2.6" evidence="2"/>
<sequence length="103" mass="11592">METLKLSDDALFALFASLSTPTAPHQAHVYVQAFSHFKHIALGTSDFGYSFYALGKAYETGLGVSKDLQKAKDLYTEAIKRYQTYEGQDESHLEAIRALEKWL</sequence>
<dbReference type="OrthoDB" id="5324703at2"/>
<evidence type="ECO:0000256" key="2">
    <source>
        <dbReference type="ARBA" id="ARBA00012865"/>
    </source>
</evidence>
<gene>
    <name evidence="5" type="ordered locus">Hfelis_06930</name>
</gene>
<keyword evidence="4" id="KW-0046">Antibiotic resistance</keyword>
<dbReference type="AlphaFoldDB" id="E7AB17"/>
<dbReference type="RefSeq" id="WP_013469146.1">
    <property type="nucleotide sequence ID" value="NC_014810.2"/>
</dbReference>
<dbReference type="GO" id="GO:0046677">
    <property type="term" value="P:response to antibiotic"/>
    <property type="evidence" value="ECO:0007669"/>
    <property type="project" value="UniProtKB-KW"/>
</dbReference>
<reference evidence="5 6" key="1">
    <citation type="journal article" date="2011" name="Genome Biol. Evol.">
        <title>Comparative whole genome sequence analysis of the carcinogenic bacterial model pathogen Helicobacter felis.</title>
        <authorList>
            <person name="Arnold I.C."/>
            <person name="Zigova Z."/>
            <person name="Holden M."/>
            <person name="Lawley T.D."/>
            <person name="Rad R."/>
            <person name="Dougan G."/>
            <person name="Falkow S."/>
            <person name="Bentley S.D."/>
            <person name="Muller A."/>
        </authorList>
    </citation>
    <scope>NUCLEOTIDE SEQUENCE [LARGE SCALE GENOMIC DNA]</scope>
    <source>
        <strain evidence="6">ATCC 49179 / CCUG 28539 / NCTC 12436 / CS1</strain>
    </source>
</reference>
<evidence type="ECO:0000256" key="4">
    <source>
        <dbReference type="ARBA" id="ARBA00023251"/>
    </source>
</evidence>
<dbReference type="STRING" id="936155.HFELIS_06930"/>